<evidence type="ECO:0000313" key="1">
    <source>
        <dbReference type="EMBL" id="EDL85114.1"/>
    </source>
</evidence>
<name>A6KL02_RAT</name>
<sequence length="28" mass="3409">MLCENKRWGRFTKILYKLEGFKDLNSFA</sequence>
<dbReference type="Proteomes" id="UP000234681">
    <property type="component" value="Chromosome 3"/>
</dbReference>
<proteinExistence type="predicted"/>
<organism evidence="1 2">
    <name type="scientific">Rattus norvegicus</name>
    <name type="common">Rat</name>
    <dbReference type="NCBI Taxonomy" id="10116"/>
    <lineage>
        <taxon>Eukaryota</taxon>
        <taxon>Metazoa</taxon>
        <taxon>Chordata</taxon>
        <taxon>Craniata</taxon>
        <taxon>Vertebrata</taxon>
        <taxon>Euteleostomi</taxon>
        <taxon>Mammalia</taxon>
        <taxon>Eutheria</taxon>
        <taxon>Euarchontoglires</taxon>
        <taxon>Glires</taxon>
        <taxon>Rodentia</taxon>
        <taxon>Myomorpha</taxon>
        <taxon>Muroidea</taxon>
        <taxon>Muridae</taxon>
        <taxon>Murinae</taxon>
        <taxon>Rattus</taxon>
    </lineage>
</organism>
<gene>
    <name evidence="1" type="ORF">rCG_40896</name>
</gene>
<reference evidence="1 2" key="1">
    <citation type="submission" date="2005-09" db="EMBL/GenBank/DDBJ databases">
        <authorList>
            <person name="Mural R.J."/>
            <person name="Li P.W."/>
            <person name="Adams M.D."/>
            <person name="Amanatides P.G."/>
            <person name="Baden-Tillson H."/>
            <person name="Barnstead M."/>
            <person name="Chin S.H."/>
            <person name="Dew I."/>
            <person name="Evans C.A."/>
            <person name="Ferriera S."/>
            <person name="Flanigan M."/>
            <person name="Fosler C."/>
            <person name="Glodek A."/>
            <person name="Gu Z."/>
            <person name="Holt R.A."/>
            <person name="Jennings D."/>
            <person name="Kraft C.L."/>
            <person name="Lu F."/>
            <person name="Nguyen T."/>
            <person name="Nusskern D.R."/>
            <person name="Pfannkoch C.M."/>
            <person name="Sitter C."/>
            <person name="Sutton G.G."/>
            <person name="Venter J.C."/>
            <person name="Wang Z."/>
            <person name="Woodage T."/>
            <person name="Zheng X.H."/>
            <person name="Zhong F."/>
        </authorList>
    </citation>
    <scope>NUCLEOTIDE SEQUENCE [LARGE SCALE GENOMIC DNA]</scope>
    <source>
        <strain>BN</strain>
        <strain evidence="2">Sprague-Dawley</strain>
    </source>
</reference>
<accession>A6KL02</accession>
<evidence type="ECO:0000313" key="2">
    <source>
        <dbReference type="Proteomes" id="UP000234681"/>
    </source>
</evidence>
<protein>
    <submittedName>
        <fullName evidence="1">RCG40896</fullName>
    </submittedName>
</protein>
<dbReference type="AlphaFoldDB" id="A6KL02"/>
<dbReference type="EMBL" id="CH474062">
    <property type="protein sequence ID" value="EDL85114.1"/>
    <property type="molecule type" value="Genomic_DNA"/>
</dbReference>